<dbReference type="InterPro" id="IPR023170">
    <property type="entry name" value="HhH_base_excis_C"/>
</dbReference>
<evidence type="ECO:0000256" key="7">
    <source>
        <dbReference type="ARBA" id="ARBA00022723"/>
    </source>
</evidence>
<evidence type="ECO:0000256" key="6">
    <source>
        <dbReference type="ARBA" id="ARBA00022485"/>
    </source>
</evidence>
<dbReference type="SMART" id="SM00478">
    <property type="entry name" value="ENDO3c"/>
    <property type="match status" value="1"/>
</dbReference>
<comment type="similarity">
    <text evidence="3 14">Belongs to the Nth/MutY family.</text>
</comment>
<keyword evidence="11" id="KW-0411">Iron-sulfur</keyword>
<dbReference type="SUPFAM" id="SSF55811">
    <property type="entry name" value="Nudix"/>
    <property type="match status" value="1"/>
</dbReference>
<keyword evidence="9" id="KW-0378">Hydrolase</keyword>
<dbReference type="InterPro" id="IPR044298">
    <property type="entry name" value="MIG/MutY"/>
</dbReference>
<keyword evidence="6" id="KW-0004">4Fe-4S</keyword>
<evidence type="ECO:0000256" key="11">
    <source>
        <dbReference type="ARBA" id="ARBA00023014"/>
    </source>
</evidence>
<keyword evidence="12" id="KW-0234">DNA repair</keyword>
<dbReference type="Gene3D" id="3.90.79.10">
    <property type="entry name" value="Nucleoside Triphosphate Pyrophosphohydrolase"/>
    <property type="match status" value="1"/>
</dbReference>
<keyword evidence="8 14" id="KW-0227">DNA damage</keyword>
<comment type="cofactor">
    <cofactor evidence="14">
        <name>[4Fe-4S] cluster</name>
        <dbReference type="ChEBI" id="CHEBI:49883"/>
    </cofactor>
    <text evidence="14">Binds 1 [4Fe-4S] cluster.</text>
</comment>
<reference evidence="17" key="1">
    <citation type="submission" date="2017-02" db="EMBL/GenBank/DDBJ databases">
        <authorList>
            <person name="Varghese N."/>
            <person name="Submissions S."/>
        </authorList>
    </citation>
    <scope>NUCLEOTIDE SEQUENCE [LARGE SCALE GENOMIC DNA]</scope>
    <source>
        <strain evidence="17">DSM 24091</strain>
    </source>
</reference>
<dbReference type="EMBL" id="FUZF01000012">
    <property type="protein sequence ID" value="SKB87120.1"/>
    <property type="molecule type" value="Genomic_DNA"/>
</dbReference>
<evidence type="ECO:0000256" key="10">
    <source>
        <dbReference type="ARBA" id="ARBA00023004"/>
    </source>
</evidence>
<dbReference type="Pfam" id="PF14815">
    <property type="entry name" value="NUDIX_4"/>
    <property type="match status" value="1"/>
</dbReference>
<dbReference type="Gene3D" id="1.10.340.30">
    <property type="entry name" value="Hypothetical protein, domain 2"/>
    <property type="match status" value="1"/>
</dbReference>
<evidence type="ECO:0000256" key="13">
    <source>
        <dbReference type="ARBA" id="ARBA00023295"/>
    </source>
</evidence>
<evidence type="ECO:0000256" key="8">
    <source>
        <dbReference type="ARBA" id="ARBA00022763"/>
    </source>
</evidence>
<dbReference type="AlphaFoldDB" id="A0A1T5ETT0"/>
<dbReference type="Pfam" id="PF00633">
    <property type="entry name" value="HHH"/>
    <property type="match status" value="1"/>
</dbReference>
<evidence type="ECO:0000256" key="3">
    <source>
        <dbReference type="ARBA" id="ARBA00008343"/>
    </source>
</evidence>
<dbReference type="CDD" id="cd00056">
    <property type="entry name" value="ENDO3c"/>
    <property type="match status" value="1"/>
</dbReference>
<dbReference type="GO" id="GO:0035485">
    <property type="term" value="F:adenine/guanine mispair binding"/>
    <property type="evidence" value="ECO:0007669"/>
    <property type="project" value="TreeGrafter"/>
</dbReference>
<evidence type="ECO:0000259" key="15">
    <source>
        <dbReference type="SMART" id="SM00478"/>
    </source>
</evidence>
<proteinExistence type="inferred from homology"/>
<evidence type="ECO:0000256" key="4">
    <source>
        <dbReference type="ARBA" id="ARBA00012045"/>
    </source>
</evidence>
<dbReference type="NCBIfam" id="TIGR01084">
    <property type="entry name" value="mutY"/>
    <property type="match status" value="1"/>
</dbReference>
<dbReference type="GO" id="GO:0032357">
    <property type="term" value="F:oxidized purine DNA binding"/>
    <property type="evidence" value="ECO:0007669"/>
    <property type="project" value="TreeGrafter"/>
</dbReference>
<evidence type="ECO:0000256" key="1">
    <source>
        <dbReference type="ARBA" id="ARBA00000843"/>
    </source>
</evidence>
<keyword evidence="7" id="KW-0479">Metal-binding</keyword>
<dbReference type="GO" id="GO:0046872">
    <property type="term" value="F:metal ion binding"/>
    <property type="evidence" value="ECO:0007669"/>
    <property type="project" value="UniProtKB-UniRule"/>
</dbReference>
<keyword evidence="17" id="KW-1185">Reference proteome</keyword>
<dbReference type="Proteomes" id="UP000190150">
    <property type="component" value="Unassembled WGS sequence"/>
</dbReference>
<dbReference type="InterPro" id="IPR003265">
    <property type="entry name" value="HhH-GPD_domain"/>
</dbReference>
<comment type="catalytic activity">
    <reaction evidence="1 14">
        <text>Hydrolyzes free adenine bases from 7,8-dihydro-8-oxoguanine:adenine mismatched double-stranded DNA, leaving an apurinic site.</text>
        <dbReference type="EC" id="3.2.2.31"/>
    </reaction>
</comment>
<dbReference type="FunFam" id="1.10.340.30:FF:000002">
    <property type="entry name" value="Adenine DNA glycosylase"/>
    <property type="match status" value="1"/>
</dbReference>
<dbReference type="PANTHER" id="PTHR42944">
    <property type="entry name" value="ADENINE DNA GLYCOSYLASE"/>
    <property type="match status" value="1"/>
</dbReference>
<dbReference type="GO" id="GO:0000701">
    <property type="term" value="F:purine-specific mismatch base pair DNA N-glycosylase activity"/>
    <property type="evidence" value="ECO:0007669"/>
    <property type="project" value="UniProtKB-EC"/>
</dbReference>
<keyword evidence="10 14" id="KW-0408">Iron</keyword>
<evidence type="ECO:0000256" key="2">
    <source>
        <dbReference type="ARBA" id="ARBA00002933"/>
    </source>
</evidence>
<accession>A0A1T5ETT0</accession>
<evidence type="ECO:0000313" key="17">
    <source>
        <dbReference type="Proteomes" id="UP000190150"/>
    </source>
</evidence>
<dbReference type="InterPro" id="IPR029119">
    <property type="entry name" value="MutY_C"/>
</dbReference>
<name>A0A1T5ETT0_9SPHI</name>
<dbReference type="GO" id="GO:0051539">
    <property type="term" value="F:4 iron, 4 sulfur cluster binding"/>
    <property type="evidence" value="ECO:0007669"/>
    <property type="project" value="UniProtKB-UniRule"/>
</dbReference>
<dbReference type="EC" id="3.2.2.31" evidence="4 14"/>
<evidence type="ECO:0000256" key="5">
    <source>
        <dbReference type="ARBA" id="ARBA00022023"/>
    </source>
</evidence>
<evidence type="ECO:0000256" key="12">
    <source>
        <dbReference type="ARBA" id="ARBA00023204"/>
    </source>
</evidence>
<dbReference type="InterPro" id="IPR005760">
    <property type="entry name" value="A/G_AdeGlyc_MutY"/>
</dbReference>
<dbReference type="InterPro" id="IPR015797">
    <property type="entry name" value="NUDIX_hydrolase-like_dom_sf"/>
</dbReference>
<evidence type="ECO:0000256" key="9">
    <source>
        <dbReference type="ARBA" id="ARBA00022801"/>
    </source>
</evidence>
<dbReference type="SUPFAM" id="SSF48150">
    <property type="entry name" value="DNA-glycosylase"/>
    <property type="match status" value="1"/>
</dbReference>
<gene>
    <name evidence="16" type="ORF">SAMN05660841_02780</name>
</gene>
<evidence type="ECO:0000256" key="14">
    <source>
        <dbReference type="RuleBase" id="RU365096"/>
    </source>
</evidence>
<evidence type="ECO:0000313" key="16">
    <source>
        <dbReference type="EMBL" id="SKB87120.1"/>
    </source>
</evidence>
<organism evidence="16 17">
    <name type="scientific">Sphingobacterium nematocida</name>
    <dbReference type="NCBI Taxonomy" id="1513896"/>
    <lineage>
        <taxon>Bacteria</taxon>
        <taxon>Pseudomonadati</taxon>
        <taxon>Bacteroidota</taxon>
        <taxon>Sphingobacteriia</taxon>
        <taxon>Sphingobacteriales</taxon>
        <taxon>Sphingobacteriaceae</taxon>
        <taxon>Sphingobacterium</taxon>
    </lineage>
</organism>
<sequence length="376" mass="43190">MCLSINLLLLIFNMLLLKFVKNVHFCAMSFANKLIVWYRAEGRDLPWRKTEDPYVIWLSEIILQQTRVEQGLPYFNTFVENFPSVLDFAKANEDELLRLWQGLGYYSRARNMHKAAKIVADDLDGEFPRKYEELLRLPGIGEYTAAAISSFSAGERKAVLDGNVFRVLSRIFGIATPINTTEGKKLFQQLAQDLISETDPGIYNHAIMDFGATVCKPKAPLCQECVLQGECAAFEEDLITVLPVKIKGKKSRNRYFNYFLIEEDGAILMAKRGIEDVWANLYEFPLIESKDELDLGELVNGEEYRKYFGNAVVEPIGGVTKHVLSHQNIYARFYRVISSNGLLEKKDSWDYFLLENLDKLAKHKLIFSFINKYLQD</sequence>
<dbReference type="GO" id="GO:0006284">
    <property type="term" value="P:base-excision repair"/>
    <property type="evidence" value="ECO:0007669"/>
    <property type="project" value="UniProtKB-UniRule"/>
</dbReference>
<dbReference type="GO" id="GO:0034039">
    <property type="term" value="F:8-oxo-7,8-dihydroguanine DNA N-glycosylase activity"/>
    <property type="evidence" value="ECO:0007669"/>
    <property type="project" value="TreeGrafter"/>
</dbReference>
<dbReference type="InterPro" id="IPR011257">
    <property type="entry name" value="DNA_glycosylase"/>
</dbReference>
<dbReference type="GO" id="GO:0006298">
    <property type="term" value="P:mismatch repair"/>
    <property type="evidence" value="ECO:0007669"/>
    <property type="project" value="TreeGrafter"/>
</dbReference>
<comment type="function">
    <text evidence="2">Adenine glycosylase active on G-A mispairs. MutY also corrects error-prone DNA synthesis past GO lesions which are due to the oxidatively damaged form of guanine: 7,8-dihydro-8-oxoguanine (8-oxo-dGTP).</text>
</comment>
<dbReference type="Pfam" id="PF00730">
    <property type="entry name" value="HhH-GPD"/>
    <property type="match status" value="1"/>
</dbReference>
<dbReference type="CDD" id="cd03431">
    <property type="entry name" value="NUDIX_DNA_Glycosylase_C-MutY"/>
    <property type="match status" value="1"/>
</dbReference>
<protein>
    <recommendedName>
        <fullName evidence="5 14">Adenine DNA glycosylase</fullName>
        <ecNumber evidence="4 14">3.2.2.31</ecNumber>
    </recommendedName>
</protein>
<keyword evidence="13 14" id="KW-0326">Glycosidase</keyword>
<dbReference type="Gene3D" id="1.10.1670.10">
    <property type="entry name" value="Helix-hairpin-Helix base-excision DNA repair enzymes (C-terminal)"/>
    <property type="match status" value="1"/>
</dbReference>
<dbReference type="PANTHER" id="PTHR42944:SF1">
    <property type="entry name" value="ADENINE DNA GLYCOSYLASE"/>
    <property type="match status" value="1"/>
</dbReference>
<dbReference type="STRING" id="1513896.SAMN05660841_02780"/>
<feature type="domain" description="HhH-GPD" evidence="15">
    <location>
        <begin position="62"/>
        <end position="213"/>
    </location>
</feature>
<dbReference type="InterPro" id="IPR000445">
    <property type="entry name" value="HhH_motif"/>
</dbReference>